<proteinExistence type="predicted"/>
<reference evidence="1 2" key="1">
    <citation type="journal article" date="2020" name="mSystems">
        <title>Defining Genomic and Predicted Metabolic Features of the Acetobacterium Genus.</title>
        <authorList>
            <person name="Ross D.E."/>
            <person name="Marshall C.W."/>
            <person name="Gulliver D."/>
            <person name="May H.D."/>
            <person name="Norman R.S."/>
        </authorList>
    </citation>
    <scope>NUCLEOTIDE SEQUENCE [LARGE SCALE GENOMIC DNA]</scope>
    <source>
        <strain evidence="1 2">DSM 8238</strain>
    </source>
</reference>
<dbReference type="Gene3D" id="1.10.1220.10">
    <property type="entry name" value="Met repressor-like"/>
    <property type="match status" value="1"/>
</dbReference>
<gene>
    <name evidence="1" type="ORF">GH808_09120</name>
</gene>
<name>A0ABR6WVG4_9FIRM</name>
<dbReference type="SUPFAM" id="SSF47598">
    <property type="entry name" value="Ribbon-helix-helix"/>
    <property type="match status" value="1"/>
</dbReference>
<keyword evidence="2" id="KW-1185">Reference proteome</keyword>
<dbReference type="RefSeq" id="WP_186842472.1">
    <property type="nucleotide sequence ID" value="NZ_WJBC01000011.1"/>
</dbReference>
<evidence type="ECO:0000313" key="1">
    <source>
        <dbReference type="EMBL" id="MBC3804590.1"/>
    </source>
</evidence>
<dbReference type="InterPro" id="IPR010985">
    <property type="entry name" value="Ribbon_hlx_hlx"/>
</dbReference>
<comment type="caution">
    <text evidence="1">The sequence shown here is derived from an EMBL/GenBank/DDBJ whole genome shotgun (WGS) entry which is preliminary data.</text>
</comment>
<dbReference type="Proteomes" id="UP000603234">
    <property type="component" value="Unassembled WGS sequence"/>
</dbReference>
<accession>A0ABR6WVG4</accession>
<dbReference type="InterPro" id="IPR008651">
    <property type="entry name" value="Uncharacterised_HicB"/>
</dbReference>
<protein>
    <submittedName>
        <fullName evidence="1">Toxin-antitoxin system HicB family antitoxin</fullName>
    </submittedName>
</protein>
<dbReference type="Pfam" id="PF05534">
    <property type="entry name" value="HicB"/>
    <property type="match status" value="1"/>
</dbReference>
<dbReference type="InterPro" id="IPR013321">
    <property type="entry name" value="Arc_rbn_hlx_hlx"/>
</dbReference>
<sequence>MFVVKKPVTINKTIRLPEELVKRLEIVASDKDISLNQLIVQCCEYALKDLADDPIDKGQQS</sequence>
<organism evidence="1 2">
    <name type="scientific">Acetobacterium fimetarium</name>
    <dbReference type="NCBI Taxonomy" id="52691"/>
    <lineage>
        <taxon>Bacteria</taxon>
        <taxon>Bacillati</taxon>
        <taxon>Bacillota</taxon>
        <taxon>Clostridia</taxon>
        <taxon>Eubacteriales</taxon>
        <taxon>Eubacteriaceae</taxon>
        <taxon>Acetobacterium</taxon>
    </lineage>
</organism>
<dbReference type="EMBL" id="WJBC01000011">
    <property type="protein sequence ID" value="MBC3804590.1"/>
    <property type="molecule type" value="Genomic_DNA"/>
</dbReference>
<evidence type="ECO:0000313" key="2">
    <source>
        <dbReference type="Proteomes" id="UP000603234"/>
    </source>
</evidence>